<evidence type="ECO:0000313" key="4">
    <source>
        <dbReference type="Proteomes" id="UP000318693"/>
    </source>
</evidence>
<evidence type="ECO:0000256" key="1">
    <source>
        <dbReference type="SAM" id="MobiDB-lite"/>
    </source>
</evidence>
<comment type="caution">
    <text evidence="3">The sequence shown here is derived from an EMBL/GenBank/DDBJ whole genome shotgun (WGS) entry which is preliminary data.</text>
</comment>
<dbReference type="EMBL" id="VJXR01000007">
    <property type="protein sequence ID" value="TRW46711.1"/>
    <property type="molecule type" value="Genomic_DNA"/>
</dbReference>
<dbReference type="InterPro" id="IPR003741">
    <property type="entry name" value="LUD_dom"/>
</dbReference>
<proteinExistence type="predicted"/>
<dbReference type="PANTHER" id="PTHR43682">
    <property type="entry name" value="LACTATE UTILIZATION PROTEIN C"/>
    <property type="match status" value="1"/>
</dbReference>
<dbReference type="Proteomes" id="UP000318693">
    <property type="component" value="Unassembled WGS sequence"/>
</dbReference>
<dbReference type="Pfam" id="PF02589">
    <property type="entry name" value="LUD_dom"/>
    <property type="match status" value="1"/>
</dbReference>
<dbReference type="InterPro" id="IPR024185">
    <property type="entry name" value="FTHF_cligase-like_sf"/>
</dbReference>
<feature type="domain" description="LUD" evidence="2">
    <location>
        <begin position="48"/>
        <end position="214"/>
    </location>
</feature>
<feature type="compositionally biased region" description="Basic and acidic residues" evidence="1">
    <location>
        <begin position="1"/>
        <end position="16"/>
    </location>
</feature>
<feature type="region of interest" description="Disordered" evidence="1">
    <location>
        <begin position="1"/>
        <end position="36"/>
    </location>
</feature>
<reference evidence="3 4" key="1">
    <citation type="submission" date="2019-07" db="EMBL/GenBank/DDBJ databases">
        <title>Georgenia wutianyii sp. nov. and Georgenia *** sp. nov. isolated from plateau pika (Ochotona curzoniae) in the Qinghai-Tibet plateau of China.</title>
        <authorList>
            <person name="Tian Z."/>
        </authorList>
    </citation>
    <scope>NUCLEOTIDE SEQUENCE [LARGE SCALE GENOMIC DNA]</scope>
    <source>
        <strain evidence="3 4">Z446</strain>
    </source>
</reference>
<dbReference type="PANTHER" id="PTHR43682:SF1">
    <property type="entry name" value="LACTATE UTILIZATION PROTEIN C"/>
    <property type="match status" value="1"/>
</dbReference>
<evidence type="ECO:0000313" key="3">
    <source>
        <dbReference type="EMBL" id="TRW46711.1"/>
    </source>
</evidence>
<evidence type="ECO:0000259" key="2">
    <source>
        <dbReference type="Pfam" id="PF02589"/>
    </source>
</evidence>
<dbReference type="AlphaFoldDB" id="A0A552WV42"/>
<name>A0A552WV42_9MICO</name>
<sequence>MSDAREAVLARIRDALGRTPAAPPPPVPRGYRSRSDLAPGSVEAVDGLVDRLEDYRARVHRCTEADLAPTLVALLADAGSVVVPPALPAPWLAGLPGGATVRTDSPDAPLTNTELDGAGAVLTGARVAIAETGTIVLDGAPDQGRRVLTLVPDRHVCVVAAQQVVATVPEAIAILGAHPARPLTWISGPSATSDIELQRVEGVHGPRTLDVVIVGREGAVDDPLNEFA</sequence>
<keyword evidence="4" id="KW-1185">Reference proteome</keyword>
<organism evidence="3 4">
    <name type="scientific">Georgenia yuyongxinii</name>
    <dbReference type="NCBI Taxonomy" id="2589797"/>
    <lineage>
        <taxon>Bacteria</taxon>
        <taxon>Bacillati</taxon>
        <taxon>Actinomycetota</taxon>
        <taxon>Actinomycetes</taxon>
        <taxon>Micrococcales</taxon>
        <taxon>Bogoriellaceae</taxon>
        <taxon>Georgenia</taxon>
    </lineage>
</organism>
<dbReference type="RefSeq" id="WP_143417292.1">
    <property type="nucleotide sequence ID" value="NZ_VJXR01000007.1"/>
</dbReference>
<dbReference type="InterPro" id="IPR037171">
    <property type="entry name" value="NagB/RpiA_transferase-like"/>
</dbReference>
<dbReference type="Gene3D" id="3.40.50.10420">
    <property type="entry name" value="NagB/RpiA/CoA transferase-like"/>
    <property type="match status" value="1"/>
</dbReference>
<dbReference type="SUPFAM" id="SSF100950">
    <property type="entry name" value="NagB/RpiA/CoA transferase-like"/>
    <property type="match status" value="1"/>
</dbReference>
<accession>A0A552WV42</accession>
<gene>
    <name evidence="3" type="ORF">FJ693_04260</name>
</gene>
<protein>
    <submittedName>
        <fullName evidence="3">Lactate utilization protein C</fullName>
    </submittedName>
</protein>